<dbReference type="GeneID" id="30146709"/>
<sequence>MVSKTFRSDVPNILQEESVLGPQWVGIFEAPVEFGAAHFLTAMNNLIREPNINSTIILRTDILKENKYHPAASFVSELVHTKPDIQSEKGEVLLQHNLDDVAFRTVPVAMLFEMDTEVVRRIIPRNPFKDYIINQTCLVLRQASDVDDSLLVVYVPHVEREEDIPFYLPPVTAVGILFHQGSLSVHYLPFGHVDPAVVAAMRALEHGARAIRIAYNLMQTAMKHSKGVKNGYAKRVNHDLVVSKVAFQDRYIALKKKYSLHLVENWAESTDPRKHVFEDIAIAAFLVELWAKIYPEGKTSFEYRDLGCGNGILVYLLASEGYTGIGMDARARKSWRTFPENIQNCLKEQVIVPSVLVRPHPAVKELAPLVTDNGQVFQVPFQDPNTNVPAVAFYSSASLLNNSSVDVAEYPANTFIIGNHSDELTCWIPLLGYPFMVIPCCSHALSGARIRYPPRKLDTAQKAEQQKNGTNSSSAYAALVDHVEAVAKQVGWKVEREMLRIPSTRNAAIIGYEKDKHDVKSVYDVLAMEGGAMGWVENTMALMKKPPRGH</sequence>
<comment type="subcellular location">
    <subcellularLocation>
        <location evidence="1 11">Cytoplasm</location>
    </subcellularLocation>
</comment>
<dbReference type="PANTHER" id="PTHR21210">
    <property type="entry name" value="TRNA (URACIL-O(2)-)-METHYLTRANSFERASE-RELATED"/>
    <property type="match status" value="1"/>
</dbReference>
<evidence type="ECO:0000256" key="8">
    <source>
        <dbReference type="ARBA" id="ARBA00022691"/>
    </source>
</evidence>
<keyword evidence="13" id="KW-1185">Reference proteome</keyword>
<evidence type="ECO:0000313" key="12">
    <source>
        <dbReference type="EMBL" id="ODQ79849.1"/>
    </source>
</evidence>
<evidence type="ECO:0000256" key="3">
    <source>
        <dbReference type="ARBA" id="ARBA00012795"/>
    </source>
</evidence>
<evidence type="ECO:0000256" key="10">
    <source>
        <dbReference type="ARBA" id="ARBA00047957"/>
    </source>
</evidence>
<protein>
    <recommendedName>
        <fullName evidence="4 11">tRNA (uracil-O(2)-)-methyltransferase</fullName>
        <ecNumber evidence="3 11">2.1.1.211</ecNumber>
    </recommendedName>
</protein>
<dbReference type="GO" id="GO:0141101">
    <property type="term" value="F:tRNA(Ser) (uridine(44)-2'-O-)-methyltransferase activity"/>
    <property type="evidence" value="ECO:0007669"/>
    <property type="project" value="UniProtKB-EC"/>
</dbReference>
<dbReference type="Pfam" id="PF07757">
    <property type="entry name" value="AdoMet_MTase"/>
    <property type="match status" value="1"/>
</dbReference>
<reference evidence="13" key="1">
    <citation type="submission" date="2016-05" db="EMBL/GenBank/DDBJ databases">
        <title>Comparative genomics of biotechnologically important yeasts.</title>
        <authorList>
            <consortium name="DOE Joint Genome Institute"/>
            <person name="Riley R."/>
            <person name="Haridas S."/>
            <person name="Wolfe K.H."/>
            <person name="Lopes M.R."/>
            <person name="Hittinger C.T."/>
            <person name="Goker M."/>
            <person name="Salamov A."/>
            <person name="Wisecaver J."/>
            <person name="Long T.M."/>
            <person name="Aerts A.L."/>
            <person name="Barry K."/>
            <person name="Choi C."/>
            <person name="Clum A."/>
            <person name="Coughlan A.Y."/>
            <person name="Deshpande S."/>
            <person name="Douglass A.P."/>
            <person name="Hanson S.J."/>
            <person name="Klenk H.-P."/>
            <person name="Labutti K."/>
            <person name="Lapidus A."/>
            <person name="Lindquist E."/>
            <person name="Lipzen A."/>
            <person name="Meier-Kolthoff J.P."/>
            <person name="Ohm R.A."/>
            <person name="Otillar R.P."/>
            <person name="Pangilinan J."/>
            <person name="Peng Y."/>
            <person name="Rokas A."/>
            <person name="Rosa C.A."/>
            <person name="Scheuner C."/>
            <person name="Sibirny A.A."/>
            <person name="Slot J.C."/>
            <person name="Stielow J.B."/>
            <person name="Sun H."/>
            <person name="Kurtzman C.P."/>
            <person name="Blackwell M."/>
            <person name="Grigoriev I.V."/>
            <person name="Jeffries T.W."/>
        </authorList>
    </citation>
    <scope>NUCLEOTIDE SEQUENCE [LARGE SCALE GENOMIC DNA]</scope>
    <source>
        <strain evidence="13">NRRL Y-12698</strain>
    </source>
</reference>
<evidence type="ECO:0000256" key="9">
    <source>
        <dbReference type="ARBA" id="ARBA00022694"/>
    </source>
</evidence>
<accession>A0A1E3QQ70</accession>
<keyword evidence="8 11" id="KW-0949">S-adenosyl-L-methionine</keyword>
<dbReference type="PANTHER" id="PTHR21210:SF0">
    <property type="entry name" value="TRNA (URACIL-O(2)-)-METHYLTRANSFERASE-RELATED"/>
    <property type="match status" value="1"/>
</dbReference>
<evidence type="ECO:0000256" key="5">
    <source>
        <dbReference type="ARBA" id="ARBA00022490"/>
    </source>
</evidence>
<proteinExistence type="inferred from homology"/>
<dbReference type="RefSeq" id="XP_018985177.1">
    <property type="nucleotide sequence ID" value="XM_019128856.1"/>
</dbReference>
<evidence type="ECO:0000256" key="6">
    <source>
        <dbReference type="ARBA" id="ARBA00022603"/>
    </source>
</evidence>
<dbReference type="STRING" id="984486.A0A1E3QQ70"/>
<comment type="function">
    <text evidence="11">Adenosyl-L-methionine (AdoMet)-dependent tRNA (uracil-O(2)-)-methyltransferase.</text>
</comment>
<evidence type="ECO:0000256" key="7">
    <source>
        <dbReference type="ARBA" id="ARBA00022679"/>
    </source>
</evidence>
<name>A0A1E3QQ70_9ASCO</name>
<keyword evidence="5 11" id="KW-0963">Cytoplasm</keyword>
<evidence type="ECO:0000313" key="13">
    <source>
        <dbReference type="Proteomes" id="UP000094336"/>
    </source>
</evidence>
<dbReference type="GO" id="GO:0002128">
    <property type="term" value="P:tRNA nucleoside ribose methylation"/>
    <property type="evidence" value="ECO:0007669"/>
    <property type="project" value="EnsemblFungi"/>
</dbReference>
<evidence type="ECO:0000256" key="2">
    <source>
        <dbReference type="ARBA" id="ARBA00009056"/>
    </source>
</evidence>
<dbReference type="InterPro" id="IPR011671">
    <property type="entry name" value="tRNA_uracil_MeTrfase"/>
</dbReference>
<dbReference type="Proteomes" id="UP000094336">
    <property type="component" value="Unassembled WGS sequence"/>
</dbReference>
<keyword evidence="6 11" id="KW-0489">Methyltransferase</keyword>
<comment type="similarity">
    <text evidence="2 11">Belongs to the TRM44 family.</text>
</comment>
<dbReference type="EMBL" id="KV454431">
    <property type="protein sequence ID" value="ODQ79849.1"/>
    <property type="molecule type" value="Genomic_DNA"/>
</dbReference>
<dbReference type="OrthoDB" id="10047021at2759"/>
<dbReference type="GO" id="GO:0005737">
    <property type="term" value="C:cytoplasm"/>
    <property type="evidence" value="ECO:0007669"/>
    <property type="project" value="UniProtKB-SubCell"/>
</dbReference>
<organism evidence="12 13">
    <name type="scientific">Babjeviella inositovora NRRL Y-12698</name>
    <dbReference type="NCBI Taxonomy" id="984486"/>
    <lineage>
        <taxon>Eukaryota</taxon>
        <taxon>Fungi</taxon>
        <taxon>Dikarya</taxon>
        <taxon>Ascomycota</taxon>
        <taxon>Saccharomycotina</taxon>
        <taxon>Pichiomycetes</taxon>
        <taxon>Serinales incertae sedis</taxon>
        <taxon>Babjeviella</taxon>
    </lineage>
</organism>
<comment type="catalytic activity">
    <reaction evidence="10 11">
        <text>uridine(44) in tRNA(Ser) + S-adenosyl-L-methionine = 2'-O-methyluridine(44) in tRNA(Ser) + S-adenosyl-L-homocysteine + H(+)</text>
        <dbReference type="Rhea" id="RHEA:43100"/>
        <dbReference type="Rhea" id="RHEA-COMP:10339"/>
        <dbReference type="Rhea" id="RHEA-COMP:10340"/>
        <dbReference type="ChEBI" id="CHEBI:15378"/>
        <dbReference type="ChEBI" id="CHEBI:57856"/>
        <dbReference type="ChEBI" id="CHEBI:59789"/>
        <dbReference type="ChEBI" id="CHEBI:65315"/>
        <dbReference type="ChEBI" id="CHEBI:74478"/>
        <dbReference type="EC" id="2.1.1.211"/>
    </reaction>
</comment>
<dbReference type="EC" id="2.1.1.211" evidence="3 11"/>
<gene>
    <name evidence="12" type="ORF">BABINDRAFT_161527</name>
</gene>
<keyword evidence="9 11" id="KW-0819">tRNA processing</keyword>
<dbReference type="AlphaFoldDB" id="A0A1E3QQ70"/>
<evidence type="ECO:0000256" key="4">
    <source>
        <dbReference type="ARBA" id="ARBA00017788"/>
    </source>
</evidence>
<evidence type="ECO:0000256" key="1">
    <source>
        <dbReference type="ARBA" id="ARBA00004496"/>
    </source>
</evidence>
<keyword evidence="7 11" id="KW-0808">Transferase</keyword>
<evidence type="ECO:0000256" key="11">
    <source>
        <dbReference type="RuleBase" id="RU368004"/>
    </source>
</evidence>